<dbReference type="AlphaFoldDB" id="A0A430L8B7"/>
<name>A0A430L8B7_9HYPO</name>
<comment type="caution">
    <text evidence="2">The sequence shown here is derived from an EMBL/GenBank/DDBJ whole genome shotgun (WGS) entry which is preliminary data.</text>
</comment>
<proteinExistence type="predicted"/>
<dbReference type="Proteomes" id="UP000287124">
    <property type="component" value="Unassembled WGS sequence"/>
</dbReference>
<feature type="coiled-coil region" evidence="1">
    <location>
        <begin position="270"/>
        <end position="297"/>
    </location>
</feature>
<sequence>MPFSGWFSRPWRCISGVLGYNRSHVALNQGPKAQSVVEADHEVVEYHHYCPPGVQQVLASGTSAFIGEVNTSTVLKYPMEPGGDMTRIELEHKILMIVGQHPGIIADKGLTEAGLYLERATNGTILKYLADLNHPSPSLQQRIAWCRQITEAPTNILVDEELHLKLADFQGRYLSEDGEVIFDGWSSEPCRYFCPRDDECDASFSTDLFALGSTIYFIMTGHEVFPDVAYGEAGWDETVRSRFSAGIFPEDFHACFHVTQRCWRQQYSSADEVLKDMRTIEQELESVDRKKERRIKEAAIKSLGEKASSIAAEIEAAHKSQKALDVHVGEIFGDIRTGLDHGTVIPQLGKFETAMRNQSIRGRTLLKAMMAAQTATQLYCGQLAEEKARAAVTEKIKALGVGKHKDTDGFALRYFRRALVDIERSIFVLSHECILSLIYFQNGSGFPVNHNDEEVFNGLAANLSISDGSKGPTFAHFYSVLLEQLATAVAAGVEQTIPGDIVVDTVKHLGTVIDSNWKSCLVDNNQMTFRVPSTLKEAKGWRRVRISSLW</sequence>
<dbReference type="Gene3D" id="1.10.510.10">
    <property type="entry name" value="Transferase(Phosphotransferase) domain 1"/>
    <property type="match status" value="1"/>
</dbReference>
<evidence type="ECO:0000256" key="1">
    <source>
        <dbReference type="SAM" id="Coils"/>
    </source>
</evidence>
<evidence type="ECO:0000313" key="3">
    <source>
        <dbReference type="Proteomes" id="UP000287124"/>
    </source>
</evidence>
<gene>
    <name evidence="2" type="ORF">BHE90_013608</name>
</gene>
<keyword evidence="1" id="KW-0175">Coiled coil</keyword>
<evidence type="ECO:0008006" key="4">
    <source>
        <dbReference type="Google" id="ProtNLM"/>
    </source>
</evidence>
<organism evidence="2 3">
    <name type="scientific">Fusarium euwallaceae</name>
    <dbReference type="NCBI Taxonomy" id="1147111"/>
    <lineage>
        <taxon>Eukaryota</taxon>
        <taxon>Fungi</taxon>
        <taxon>Dikarya</taxon>
        <taxon>Ascomycota</taxon>
        <taxon>Pezizomycotina</taxon>
        <taxon>Sordariomycetes</taxon>
        <taxon>Hypocreomycetidae</taxon>
        <taxon>Hypocreales</taxon>
        <taxon>Nectriaceae</taxon>
        <taxon>Fusarium</taxon>
        <taxon>Fusarium solani species complex</taxon>
    </lineage>
</organism>
<dbReference type="EMBL" id="MIKF01000339">
    <property type="protein sequence ID" value="RTE71984.1"/>
    <property type="molecule type" value="Genomic_DNA"/>
</dbReference>
<dbReference type="SUPFAM" id="SSF56112">
    <property type="entry name" value="Protein kinase-like (PK-like)"/>
    <property type="match status" value="1"/>
</dbReference>
<keyword evidence="3" id="KW-1185">Reference proteome</keyword>
<reference evidence="2 3" key="1">
    <citation type="submission" date="2017-06" db="EMBL/GenBank/DDBJ databases">
        <title>Comparative genomic analysis of Ambrosia Fusariam Clade fungi.</title>
        <authorList>
            <person name="Stajich J.E."/>
            <person name="Carrillo J."/>
            <person name="Kijimoto T."/>
            <person name="Eskalen A."/>
            <person name="O'Donnell K."/>
            <person name="Kasson M."/>
        </authorList>
    </citation>
    <scope>NUCLEOTIDE SEQUENCE [LARGE SCALE GENOMIC DNA]</scope>
    <source>
        <strain evidence="2 3">UCR1854</strain>
    </source>
</reference>
<evidence type="ECO:0000313" key="2">
    <source>
        <dbReference type="EMBL" id="RTE71984.1"/>
    </source>
</evidence>
<accession>A0A430L8B7</accession>
<protein>
    <recommendedName>
        <fullName evidence="4">Protein kinase domain-containing protein</fullName>
    </recommendedName>
</protein>
<dbReference type="InterPro" id="IPR011009">
    <property type="entry name" value="Kinase-like_dom_sf"/>
</dbReference>